<protein>
    <submittedName>
        <fullName evidence="2">Uncharacterized protein</fullName>
    </submittedName>
</protein>
<keyword evidence="1" id="KW-0732">Signal</keyword>
<keyword evidence="3" id="KW-1185">Reference proteome</keyword>
<dbReference type="EMBL" id="FRAV01000031">
    <property type="protein sequence ID" value="SHM01524.1"/>
    <property type="molecule type" value="Genomic_DNA"/>
</dbReference>
<dbReference type="AlphaFoldDB" id="A0A1M7FBT0"/>
<feature type="chain" id="PRO_5013065302" evidence="1">
    <location>
        <begin position="19"/>
        <end position="264"/>
    </location>
</feature>
<dbReference type="STRING" id="1302687.SAMN05444267_103137"/>
<dbReference type="OrthoDB" id="1522982at2"/>
<evidence type="ECO:0000256" key="1">
    <source>
        <dbReference type="SAM" id="SignalP"/>
    </source>
</evidence>
<dbReference type="Proteomes" id="UP000184364">
    <property type="component" value="Unassembled WGS sequence"/>
</dbReference>
<dbReference type="RefSeq" id="WP_073295453.1">
    <property type="nucleotide sequence ID" value="NZ_FRAV01000031.1"/>
</dbReference>
<proteinExistence type="predicted"/>
<reference evidence="3" key="1">
    <citation type="submission" date="2016-11" db="EMBL/GenBank/DDBJ databases">
        <authorList>
            <person name="Varghese N."/>
            <person name="Submissions S."/>
        </authorList>
    </citation>
    <scope>NUCLEOTIDE SEQUENCE [LARGE SCALE GENOMIC DNA]</scope>
    <source>
        <strain evidence="3">DSM 26899</strain>
    </source>
</reference>
<gene>
    <name evidence="2" type="ORF">SAMN05444267_103137</name>
</gene>
<accession>A0A1M7FBT0</accession>
<name>A0A1M7FBT0_9FLAO</name>
<organism evidence="2 3">
    <name type="scientific">Chryseobacterium polytrichastri</name>
    <dbReference type="NCBI Taxonomy" id="1302687"/>
    <lineage>
        <taxon>Bacteria</taxon>
        <taxon>Pseudomonadati</taxon>
        <taxon>Bacteroidota</taxon>
        <taxon>Flavobacteriia</taxon>
        <taxon>Flavobacteriales</taxon>
        <taxon>Weeksellaceae</taxon>
        <taxon>Chryseobacterium group</taxon>
        <taxon>Chryseobacterium</taxon>
    </lineage>
</organism>
<evidence type="ECO:0000313" key="3">
    <source>
        <dbReference type="Proteomes" id="UP000184364"/>
    </source>
</evidence>
<sequence>MKKFAVLSALIISLFAWNACSDNNENLSQNEEVKVETFKNSKDLFKFSTIHSQLLREADKKMKSKADFISLSKTSNSVDTLEIVHFYEKEAFNYFSNNPIKFNGETITIDNWVSVDDKVKMNIVRDFDSKDPIYISTDVKNYYNEIKNIIDKSDEPSDVTVALEGMFTKLEREKFSNQDKLAIQLMIGVANDSFEYWYNYAQINPDPKSKSFWTRGNIYADVVAGAQSALWGGAVAGPPGAIMVGISGAFIGSGVKQALSNVLN</sequence>
<feature type="signal peptide" evidence="1">
    <location>
        <begin position="1"/>
        <end position="18"/>
    </location>
</feature>
<evidence type="ECO:0000313" key="2">
    <source>
        <dbReference type="EMBL" id="SHM01524.1"/>
    </source>
</evidence>